<feature type="transmembrane region" description="Helical" evidence="13">
    <location>
        <begin position="482"/>
        <end position="506"/>
    </location>
</feature>
<keyword evidence="3" id="KW-0813">Transport</keyword>
<feature type="transmembrane region" description="Helical" evidence="13">
    <location>
        <begin position="108"/>
        <end position="126"/>
    </location>
</feature>
<evidence type="ECO:0000256" key="11">
    <source>
        <dbReference type="ARBA" id="ARBA00023201"/>
    </source>
</evidence>
<feature type="transmembrane region" description="Helical" evidence="13">
    <location>
        <begin position="310"/>
        <end position="334"/>
    </location>
</feature>
<evidence type="ECO:0000256" key="5">
    <source>
        <dbReference type="ARBA" id="ARBA00022692"/>
    </source>
</evidence>
<feature type="transmembrane region" description="Helical" evidence="13">
    <location>
        <begin position="548"/>
        <end position="572"/>
    </location>
</feature>
<keyword evidence="6" id="KW-0769">Symport</keyword>
<dbReference type="PROSITE" id="PS50283">
    <property type="entry name" value="NA_SOLUT_SYMP_3"/>
    <property type="match status" value="1"/>
</dbReference>
<keyword evidence="5 13" id="KW-0812">Transmembrane</keyword>
<dbReference type="InterPro" id="IPR050277">
    <property type="entry name" value="Sodium:Solute_Symporter"/>
</dbReference>
<dbReference type="NCBIfam" id="TIGR00813">
    <property type="entry name" value="sss"/>
    <property type="match status" value="1"/>
</dbReference>
<organism evidence="15 16">
    <name type="scientific">Sphaerotilus natans subsp. natans DSM 6575</name>
    <dbReference type="NCBI Taxonomy" id="1286631"/>
    <lineage>
        <taxon>Bacteria</taxon>
        <taxon>Pseudomonadati</taxon>
        <taxon>Pseudomonadota</taxon>
        <taxon>Betaproteobacteria</taxon>
        <taxon>Burkholderiales</taxon>
        <taxon>Sphaerotilaceae</taxon>
        <taxon>Sphaerotilus</taxon>
    </lineage>
</organism>
<dbReference type="Pfam" id="PF00474">
    <property type="entry name" value="SSF"/>
    <property type="match status" value="1"/>
</dbReference>
<keyword evidence="9" id="KW-0406">Ion transport</keyword>
<sequence>MSRTLKTLLALAGTLGAGAALAAGADMGTAAKQATNWTAIAMFALFVAGTLYITKWAAAKTKSAADFYTGGGGITGFQNGLAIAGDYMSAASFLGISAAVMASGYDGLIFSIGFLVGWPVITFLMAERLRNLGKFTFADVAGYRFQQTPIRAFAASGTLVVVAFYLIAQMVGAGQLIKLLFGLDYWLAVVIVGALMMVYVLFGGMTATTWVQIIKAVLLLSGVTFMAFMVMAQFGFSPEALFAKGVEVKATIAANAKTAAVAAAAASAAVAQTPEAVAAAAAAASKAEAMDPAKIGQALMAPGGFVKDPISAISFGMALMFGTAGLPHILMRFFTVPDAKEARKSVFWATTWIGYFYILIFIIGFGAITLVLTNPEFADTAKGVIKGGAGTANMAAVLVARSVGGDVFYGFISAVAFATILAVVAGLTLSGASAVSHDIYATLIKKGKADSAAELKVSRITTLSLGLLAVVLGIAFEKQNIAFMVSLAFAIAASANFPVLFMSVLWKDCTTKGAVIGGFLGLISSVGLTVVSPSVWEVTLGNPKGSAWFQYSSPALFSMTIAFVGIWIFSLLDRSKQAQQERAAFEAQQVRSETGLGAAGASGH</sequence>
<dbReference type="GO" id="GO:0006814">
    <property type="term" value="P:sodium ion transport"/>
    <property type="evidence" value="ECO:0007669"/>
    <property type="project" value="UniProtKB-KW"/>
</dbReference>
<evidence type="ECO:0000256" key="3">
    <source>
        <dbReference type="ARBA" id="ARBA00022448"/>
    </source>
</evidence>
<feature type="transmembrane region" description="Helical" evidence="13">
    <location>
        <begin position="81"/>
        <end position="102"/>
    </location>
</feature>
<evidence type="ECO:0000313" key="16">
    <source>
        <dbReference type="Proteomes" id="UP000026714"/>
    </source>
</evidence>
<keyword evidence="16" id="KW-1185">Reference proteome</keyword>
<evidence type="ECO:0000256" key="9">
    <source>
        <dbReference type="ARBA" id="ARBA00023065"/>
    </source>
</evidence>
<comment type="subcellular location">
    <subcellularLocation>
        <location evidence="1">Cell membrane</location>
        <topology evidence="1">Multi-pass membrane protein</topology>
    </subcellularLocation>
</comment>
<keyword evidence="7 13" id="KW-1133">Transmembrane helix</keyword>
<feature type="transmembrane region" description="Helical" evidence="13">
    <location>
        <begin position="346"/>
        <end position="372"/>
    </location>
</feature>
<dbReference type="NCBIfam" id="NF006903">
    <property type="entry name" value="PRK09395.1"/>
    <property type="match status" value="1"/>
</dbReference>
<evidence type="ECO:0000256" key="2">
    <source>
        <dbReference type="ARBA" id="ARBA00006434"/>
    </source>
</evidence>
<keyword evidence="8" id="KW-0915">Sodium</keyword>
<comment type="similarity">
    <text evidence="2 12">Belongs to the sodium:solute symporter (SSF) (TC 2.A.21) family.</text>
</comment>
<dbReference type="EMBL" id="AZRA01000102">
    <property type="protein sequence ID" value="KDB51035.1"/>
    <property type="molecule type" value="Genomic_DNA"/>
</dbReference>
<dbReference type="PATRIC" id="fig|1286631.3.peg.3327"/>
<feature type="transmembrane region" description="Helical" evidence="13">
    <location>
        <begin position="457"/>
        <end position="476"/>
    </location>
</feature>
<dbReference type="GO" id="GO:0005886">
    <property type="term" value="C:plasma membrane"/>
    <property type="evidence" value="ECO:0007669"/>
    <property type="project" value="UniProtKB-SubCell"/>
</dbReference>
<dbReference type="Proteomes" id="UP000026714">
    <property type="component" value="Unassembled WGS sequence"/>
</dbReference>
<dbReference type="GO" id="GO:0006847">
    <property type="term" value="P:plasma membrane acetate transport"/>
    <property type="evidence" value="ECO:0007669"/>
    <property type="project" value="TreeGrafter"/>
</dbReference>
<evidence type="ECO:0000256" key="6">
    <source>
        <dbReference type="ARBA" id="ARBA00022847"/>
    </source>
</evidence>
<feature type="transmembrane region" description="Helical" evidence="13">
    <location>
        <begin position="513"/>
        <end position="536"/>
    </location>
</feature>
<dbReference type="GO" id="GO:0015123">
    <property type="term" value="F:acetate transmembrane transporter activity"/>
    <property type="evidence" value="ECO:0007669"/>
    <property type="project" value="TreeGrafter"/>
</dbReference>
<evidence type="ECO:0000313" key="15">
    <source>
        <dbReference type="EMBL" id="KDB51035.1"/>
    </source>
</evidence>
<dbReference type="CDD" id="cd11480">
    <property type="entry name" value="SLC5sbd_u4"/>
    <property type="match status" value="1"/>
</dbReference>
<protein>
    <submittedName>
        <fullName evidence="15">SSS family solute/sodium (Na+) symporter</fullName>
    </submittedName>
</protein>
<gene>
    <name evidence="15" type="ORF">X805_34060</name>
</gene>
<reference evidence="15 16" key="1">
    <citation type="journal article" date="2014" name="FEMS Microbiol. Ecol.">
        <title>Sphaerotilus natans encrusted with nanoball-shaped Fe(III) oxide minerals formed by nitrate-reducing mixotrophic Fe(II) oxidation.</title>
        <authorList>
            <person name="Park S."/>
            <person name="Kim D.H."/>
            <person name="Lee J.H."/>
            <person name="Hur H.G."/>
        </authorList>
    </citation>
    <scope>NUCLEOTIDE SEQUENCE [LARGE SCALE GENOMIC DNA]</scope>
    <source>
        <strain evidence="15 16">DSM 6575</strain>
    </source>
</reference>
<evidence type="ECO:0000256" key="14">
    <source>
        <dbReference type="SAM" id="SignalP"/>
    </source>
</evidence>
<evidence type="ECO:0000256" key="4">
    <source>
        <dbReference type="ARBA" id="ARBA00022475"/>
    </source>
</evidence>
<evidence type="ECO:0000256" key="1">
    <source>
        <dbReference type="ARBA" id="ARBA00004651"/>
    </source>
</evidence>
<dbReference type="PANTHER" id="PTHR48086">
    <property type="entry name" value="SODIUM/PROLINE SYMPORTER-RELATED"/>
    <property type="match status" value="1"/>
</dbReference>
<feature type="chain" id="PRO_5001579581" evidence="14">
    <location>
        <begin position="23"/>
        <end position="604"/>
    </location>
</feature>
<dbReference type="PROSITE" id="PS00456">
    <property type="entry name" value="NA_SOLUT_SYMP_1"/>
    <property type="match status" value="1"/>
</dbReference>
<feature type="transmembrane region" description="Helical" evidence="13">
    <location>
        <begin position="216"/>
        <end position="236"/>
    </location>
</feature>
<dbReference type="PANTHER" id="PTHR48086:SF6">
    <property type="entry name" value="CATION_ACETATE SYMPORTER ACTP"/>
    <property type="match status" value="1"/>
</dbReference>
<evidence type="ECO:0000256" key="7">
    <source>
        <dbReference type="ARBA" id="ARBA00022989"/>
    </source>
</evidence>
<proteinExistence type="inferred from homology"/>
<dbReference type="eggNOG" id="COG4147">
    <property type="taxonomic scope" value="Bacteria"/>
</dbReference>
<evidence type="ECO:0000256" key="8">
    <source>
        <dbReference type="ARBA" id="ARBA00023053"/>
    </source>
</evidence>
<dbReference type="InterPro" id="IPR018212">
    <property type="entry name" value="Na/solute_symporter_CS"/>
</dbReference>
<feature type="transmembrane region" description="Helical" evidence="13">
    <location>
        <begin position="152"/>
        <end position="173"/>
    </location>
</feature>
<evidence type="ECO:0000256" key="12">
    <source>
        <dbReference type="RuleBase" id="RU362091"/>
    </source>
</evidence>
<evidence type="ECO:0000256" key="10">
    <source>
        <dbReference type="ARBA" id="ARBA00023136"/>
    </source>
</evidence>
<keyword evidence="10 13" id="KW-0472">Membrane</keyword>
<feature type="transmembrane region" description="Helical" evidence="13">
    <location>
        <begin position="34"/>
        <end position="53"/>
    </location>
</feature>
<keyword evidence="14" id="KW-0732">Signal</keyword>
<feature type="transmembrane region" description="Helical" evidence="13">
    <location>
        <begin position="185"/>
        <end position="204"/>
    </location>
</feature>
<dbReference type="InterPro" id="IPR038377">
    <property type="entry name" value="Na/Glc_symporter_sf"/>
</dbReference>
<keyword evidence="11" id="KW-0739">Sodium transport</keyword>
<dbReference type="STRING" id="34103.SAMN05421778_103292"/>
<dbReference type="GO" id="GO:0015293">
    <property type="term" value="F:symporter activity"/>
    <property type="evidence" value="ECO:0007669"/>
    <property type="project" value="UniProtKB-KW"/>
</dbReference>
<keyword evidence="4" id="KW-1003">Cell membrane</keyword>
<feature type="signal peptide" evidence="14">
    <location>
        <begin position="1"/>
        <end position="22"/>
    </location>
</feature>
<evidence type="ECO:0000256" key="13">
    <source>
        <dbReference type="SAM" id="Phobius"/>
    </source>
</evidence>
<dbReference type="Gene3D" id="1.20.1730.10">
    <property type="entry name" value="Sodium/glucose cotransporter"/>
    <property type="match status" value="1"/>
</dbReference>
<dbReference type="InterPro" id="IPR001734">
    <property type="entry name" value="Na/solute_symporter"/>
</dbReference>
<dbReference type="RefSeq" id="WP_037484533.1">
    <property type="nucleotide sequence ID" value="NZ_AZRA01000102.1"/>
</dbReference>
<feature type="transmembrane region" description="Helical" evidence="13">
    <location>
        <begin position="407"/>
        <end position="436"/>
    </location>
</feature>
<name>A0A059KI63_9BURK</name>
<comment type="caution">
    <text evidence="15">The sequence shown here is derived from an EMBL/GenBank/DDBJ whole genome shotgun (WGS) entry which is preliminary data.</text>
</comment>
<accession>A0A059KI63</accession>
<dbReference type="AlphaFoldDB" id="A0A059KI63"/>